<evidence type="ECO:0000259" key="4">
    <source>
        <dbReference type="Pfam" id="PF02582"/>
    </source>
</evidence>
<accession>A0A2T6ZGA7</accession>
<name>A0A2T6ZGA7_TUBBO</name>
<evidence type="ECO:0000313" key="6">
    <source>
        <dbReference type="Proteomes" id="UP000244722"/>
    </source>
</evidence>
<evidence type="ECO:0000256" key="3">
    <source>
        <dbReference type="SAM" id="Phobius"/>
    </source>
</evidence>
<dbReference type="PANTHER" id="PTHR16255:SF15">
    <property type="entry name" value="SPORULATION PROTEIN RMD1"/>
    <property type="match status" value="1"/>
</dbReference>
<dbReference type="GO" id="GO:0005739">
    <property type="term" value="C:mitochondrion"/>
    <property type="evidence" value="ECO:0007669"/>
    <property type="project" value="UniProtKB-ARBA"/>
</dbReference>
<protein>
    <recommendedName>
        <fullName evidence="4">DUF155 domain-containing protein</fullName>
    </recommendedName>
</protein>
<feature type="compositionally biased region" description="Low complexity" evidence="2">
    <location>
        <begin position="67"/>
        <end position="77"/>
    </location>
</feature>
<dbReference type="EMBL" id="NESQ01000298">
    <property type="protein sequence ID" value="PUU74454.1"/>
    <property type="molecule type" value="Genomic_DNA"/>
</dbReference>
<evidence type="ECO:0000256" key="2">
    <source>
        <dbReference type="SAM" id="MobiDB-lite"/>
    </source>
</evidence>
<dbReference type="Pfam" id="PF02582">
    <property type="entry name" value="DUF155"/>
    <property type="match status" value="1"/>
</dbReference>
<feature type="region of interest" description="Disordered" evidence="2">
    <location>
        <begin position="188"/>
        <end position="208"/>
    </location>
</feature>
<feature type="compositionally biased region" description="Pro residues" evidence="2">
    <location>
        <begin position="34"/>
        <end position="45"/>
    </location>
</feature>
<dbReference type="STRING" id="42251.A0A2T6ZGA7"/>
<proteinExistence type="inferred from homology"/>
<comment type="caution">
    <text evidence="5">The sequence shown here is derived from an EMBL/GenBank/DDBJ whole genome shotgun (WGS) entry which is preliminary data.</text>
</comment>
<dbReference type="Proteomes" id="UP000244722">
    <property type="component" value="Unassembled WGS sequence"/>
</dbReference>
<evidence type="ECO:0000256" key="1">
    <source>
        <dbReference type="ARBA" id="ARBA00008306"/>
    </source>
</evidence>
<comment type="similarity">
    <text evidence="1">Belongs to the RMD1/sif2 family.</text>
</comment>
<dbReference type="OrthoDB" id="18302at2759"/>
<feature type="compositionally biased region" description="Low complexity" evidence="2">
    <location>
        <begin position="15"/>
        <end position="33"/>
    </location>
</feature>
<dbReference type="AlphaFoldDB" id="A0A2T6ZGA7"/>
<feature type="region of interest" description="Disordered" evidence="2">
    <location>
        <begin position="1"/>
        <end position="92"/>
    </location>
</feature>
<reference evidence="5 6" key="1">
    <citation type="submission" date="2017-04" db="EMBL/GenBank/DDBJ databases">
        <title>Draft genome sequence of Tuber borchii Vittad., a whitish edible truffle.</title>
        <authorList>
            <consortium name="DOE Joint Genome Institute"/>
            <person name="Murat C."/>
            <person name="Kuo A."/>
            <person name="Barry K.W."/>
            <person name="Clum A."/>
            <person name="Dockter R.B."/>
            <person name="Fauchery L."/>
            <person name="Iotti M."/>
            <person name="Kohler A."/>
            <person name="Labutti K."/>
            <person name="Lindquist E.A."/>
            <person name="Lipzen A."/>
            <person name="Ohm R.A."/>
            <person name="Wang M."/>
            <person name="Grigoriev I.V."/>
            <person name="Zambonelli A."/>
            <person name="Martin F.M."/>
        </authorList>
    </citation>
    <scope>NUCLEOTIDE SEQUENCE [LARGE SCALE GENOMIC DNA]</scope>
    <source>
        <strain evidence="5 6">Tbo3840</strain>
    </source>
</reference>
<dbReference type="PANTHER" id="PTHR16255">
    <property type="entry name" value="REQUIRED FOR MEIOTIC NUCLEAR DIVISION PROTEIN 1 HOMOLOG"/>
    <property type="match status" value="1"/>
</dbReference>
<keyword evidence="3" id="KW-1133">Transmembrane helix</keyword>
<dbReference type="InterPro" id="IPR051624">
    <property type="entry name" value="RMD1/Sad1-interacting"/>
</dbReference>
<keyword evidence="3" id="KW-0812">Transmembrane</keyword>
<feature type="domain" description="DUF155" evidence="4">
    <location>
        <begin position="265"/>
        <end position="437"/>
    </location>
</feature>
<sequence>MATTSIPTPTPSTRPVPVVASSASASSATMSTITPPPPPLPPSRAPDPAQSTPINLPKGRRRSSSIHVQQPPYQQPHHTAKIGPQRTSKVSQKLKILPSPADQDEESGRDVYSQVTRIKDTTARRDAERLGKAERAHLPRVTAYATANAYKMENMVRFLKSRQASRGTAPKQFDECIYTPFSYTYEARQREQQQQGQGQGHGQSEDLIDLGGSVGPLEVVVENHGDGAGTGAGGDGNEVGMDEQDDRSLFNFVMAQTRSVEGSEVFLFQYGVVVIWGMSMKDEKRFLKDIAKFESEKLGEDDVQVENFNYYVTSSYQPRIYNDFITLKDGGNYMIKLSISHAIAQSVKISLFEDLVDYTIEDTKSIPQDVATTGKVNMSRRDIMKHIGELFILRININLQGSVLDSPELMWAEPQLDPVYQAARSYLEINQRVSLLNQRLDVIGDLLQMLKEQMSHSQGEHLEWIVIVLIAAEILVAVINVVVDLLAGSD</sequence>
<gene>
    <name evidence="5" type="ORF">B9Z19DRAFT_1092838</name>
</gene>
<feature type="transmembrane region" description="Helical" evidence="3">
    <location>
        <begin position="464"/>
        <end position="487"/>
    </location>
</feature>
<evidence type="ECO:0000313" key="5">
    <source>
        <dbReference type="EMBL" id="PUU74454.1"/>
    </source>
</evidence>
<organism evidence="5 6">
    <name type="scientific">Tuber borchii</name>
    <name type="common">White truffle</name>
    <dbReference type="NCBI Taxonomy" id="42251"/>
    <lineage>
        <taxon>Eukaryota</taxon>
        <taxon>Fungi</taxon>
        <taxon>Dikarya</taxon>
        <taxon>Ascomycota</taxon>
        <taxon>Pezizomycotina</taxon>
        <taxon>Pezizomycetes</taxon>
        <taxon>Pezizales</taxon>
        <taxon>Tuberaceae</taxon>
        <taxon>Tuber</taxon>
    </lineage>
</organism>
<keyword evidence="3" id="KW-0472">Membrane</keyword>
<dbReference type="InterPro" id="IPR003734">
    <property type="entry name" value="DUF155"/>
</dbReference>
<keyword evidence="6" id="KW-1185">Reference proteome</keyword>